<dbReference type="RefSeq" id="WP_184525571.1">
    <property type="nucleotide sequence ID" value="NZ_JACHGK010000006.1"/>
</dbReference>
<feature type="compositionally biased region" description="Polar residues" evidence="1">
    <location>
        <begin position="1"/>
        <end position="20"/>
    </location>
</feature>
<dbReference type="InterPro" id="IPR001927">
    <property type="entry name" value="Na/Gal_symport"/>
</dbReference>
<feature type="transmembrane region" description="Helical" evidence="2">
    <location>
        <begin position="253"/>
        <end position="273"/>
    </location>
</feature>
<feature type="transmembrane region" description="Helical" evidence="2">
    <location>
        <begin position="428"/>
        <end position="451"/>
    </location>
</feature>
<accession>A0A7X0HTL4</accession>
<gene>
    <name evidence="3" type="ORF">HNR53_002109</name>
</gene>
<feature type="transmembrane region" description="Helical" evidence="2">
    <location>
        <begin position="285"/>
        <end position="306"/>
    </location>
</feature>
<dbReference type="GO" id="GO:0008643">
    <property type="term" value="P:carbohydrate transport"/>
    <property type="evidence" value="ECO:0007669"/>
    <property type="project" value="InterPro"/>
</dbReference>
<feature type="transmembrane region" description="Helical" evidence="2">
    <location>
        <begin position="102"/>
        <end position="121"/>
    </location>
</feature>
<feature type="region of interest" description="Disordered" evidence="1">
    <location>
        <begin position="1"/>
        <end position="23"/>
    </location>
</feature>
<comment type="caution">
    <text evidence="3">The sequence shown here is derived from an EMBL/GenBank/DDBJ whole genome shotgun (WGS) entry which is preliminary data.</text>
</comment>
<proteinExistence type="predicted"/>
<name>A0A7X0HTL4_9BACI</name>
<evidence type="ECO:0000313" key="4">
    <source>
        <dbReference type="Proteomes" id="UP000531594"/>
    </source>
</evidence>
<dbReference type="GO" id="GO:0005886">
    <property type="term" value="C:plasma membrane"/>
    <property type="evidence" value="ECO:0007669"/>
    <property type="project" value="TreeGrafter"/>
</dbReference>
<feature type="transmembrane region" description="Helical" evidence="2">
    <location>
        <begin position="31"/>
        <end position="55"/>
    </location>
</feature>
<dbReference type="Proteomes" id="UP000531594">
    <property type="component" value="Unassembled WGS sequence"/>
</dbReference>
<dbReference type="Gene3D" id="1.20.1250.20">
    <property type="entry name" value="MFS general substrate transporter like domains"/>
    <property type="match status" value="2"/>
</dbReference>
<dbReference type="AlphaFoldDB" id="A0A7X0HTL4"/>
<feature type="transmembrane region" description="Helical" evidence="2">
    <location>
        <begin position="318"/>
        <end position="336"/>
    </location>
</feature>
<dbReference type="CDD" id="cd17332">
    <property type="entry name" value="MFS_MelB_like"/>
    <property type="match status" value="1"/>
</dbReference>
<dbReference type="GO" id="GO:0015293">
    <property type="term" value="F:symporter activity"/>
    <property type="evidence" value="ECO:0007669"/>
    <property type="project" value="InterPro"/>
</dbReference>
<feature type="transmembrane region" description="Helical" evidence="2">
    <location>
        <begin position="398"/>
        <end position="416"/>
    </location>
</feature>
<feature type="transmembrane region" description="Helical" evidence="2">
    <location>
        <begin position="342"/>
        <end position="366"/>
    </location>
</feature>
<evidence type="ECO:0000313" key="3">
    <source>
        <dbReference type="EMBL" id="MBB6445490.1"/>
    </source>
</evidence>
<dbReference type="GO" id="GO:0006814">
    <property type="term" value="P:sodium ion transport"/>
    <property type="evidence" value="ECO:0007669"/>
    <property type="project" value="InterPro"/>
</dbReference>
<dbReference type="InterPro" id="IPR036259">
    <property type="entry name" value="MFS_trans_sf"/>
</dbReference>
<dbReference type="NCBIfam" id="TIGR00792">
    <property type="entry name" value="gph"/>
    <property type="match status" value="1"/>
</dbReference>
<evidence type="ECO:0000256" key="1">
    <source>
        <dbReference type="SAM" id="MobiDB-lite"/>
    </source>
</evidence>
<organism evidence="3 4">
    <name type="scientific">Bacillus benzoevorans</name>
    <dbReference type="NCBI Taxonomy" id="1456"/>
    <lineage>
        <taxon>Bacteria</taxon>
        <taxon>Bacillati</taxon>
        <taxon>Bacillota</taxon>
        <taxon>Bacilli</taxon>
        <taxon>Bacillales</taxon>
        <taxon>Bacillaceae</taxon>
        <taxon>Bacillus</taxon>
    </lineage>
</organism>
<dbReference type="Pfam" id="PF13347">
    <property type="entry name" value="MFS_2"/>
    <property type="match status" value="1"/>
</dbReference>
<keyword evidence="2" id="KW-0472">Membrane</keyword>
<evidence type="ECO:0000256" key="2">
    <source>
        <dbReference type="SAM" id="Phobius"/>
    </source>
</evidence>
<keyword evidence="2" id="KW-1133">Transmembrane helix</keyword>
<feature type="transmembrane region" description="Helical" evidence="2">
    <location>
        <begin position="202"/>
        <end position="220"/>
    </location>
</feature>
<feature type="transmembrane region" description="Helical" evidence="2">
    <location>
        <begin position="171"/>
        <end position="190"/>
    </location>
</feature>
<dbReference type="EMBL" id="JACHGK010000006">
    <property type="protein sequence ID" value="MBB6445490.1"/>
    <property type="molecule type" value="Genomic_DNA"/>
</dbReference>
<dbReference type="PANTHER" id="PTHR11328:SF24">
    <property type="entry name" value="MAJOR FACILITATOR SUPERFAMILY (MFS) PROFILE DOMAIN-CONTAINING PROTEIN"/>
    <property type="match status" value="1"/>
</dbReference>
<protein>
    <submittedName>
        <fullName evidence="3">GPH family glycoside/pentoside/hexuronide:cation symporter</fullName>
    </submittedName>
</protein>
<keyword evidence="2" id="KW-0812">Transmembrane</keyword>
<feature type="transmembrane region" description="Helical" evidence="2">
    <location>
        <begin position="127"/>
        <end position="151"/>
    </location>
</feature>
<dbReference type="PANTHER" id="PTHR11328">
    <property type="entry name" value="MAJOR FACILITATOR SUPERFAMILY DOMAIN-CONTAINING PROTEIN"/>
    <property type="match status" value="1"/>
</dbReference>
<dbReference type="SUPFAM" id="SSF103473">
    <property type="entry name" value="MFS general substrate transporter"/>
    <property type="match status" value="1"/>
</dbReference>
<dbReference type="InterPro" id="IPR039672">
    <property type="entry name" value="MFS_2"/>
</dbReference>
<reference evidence="3 4" key="1">
    <citation type="submission" date="2020-08" db="EMBL/GenBank/DDBJ databases">
        <title>Genomic Encyclopedia of Type Strains, Phase IV (KMG-IV): sequencing the most valuable type-strain genomes for metagenomic binning, comparative biology and taxonomic classification.</title>
        <authorList>
            <person name="Goeker M."/>
        </authorList>
    </citation>
    <scope>NUCLEOTIDE SEQUENCE [LARGE SCALE GENOMIC DNA]</scope>
    <source>
        <strain evidence="3 4">DSM 5391</strain>
    </source>
</reference>
<sequence length="475" mass="52427">MGIVQTNPQEKLQMSQSNGQPPRPFGIRDKFGYLFGDFGNDFFFMLVMAFLMVFYTDIFHINAATVGVLFMVARLWDAFADVAWGRFIDTRKATAQGKFRPWVLRMSFPLVIVGVLMFAQIPGMSNGFYLAWAFVTYIVWGSLYSTVNIPYGSMASVITDDPVERTTLSSWRTMGSMCASLVINFIGPLVVFVDNEIQADRMFMAAAIFGVLALACYIACYKLTTERIVAPENSAEKVSIGKTMKGLAKNKPLMWILAASLIFMINTMLTQAVNMYLYKDYFSNTAALSLSGLLQTAVVFIAIPFVKPLVTKYGKKEVASAGIGLAAIVYLALFFLKGLPALPFVFISAVGMFGFGFFNLVIWAFVTDVIDYHEFLTGLREDATVYSIYSMARKIGQAIAGGIGGFAIAAIGYKAAAAHQSNEALSGIYGLATLVPAIIYIAIFLILVFLYPLNKKRTNQLALDLAQRRQEKEAK</sequence>
<keyword evidence="4" id="KW-1185">Reference proteome</keyword>